<keyword evidence="12" id="KW-0539">Nucleus</keyword>
<protein>
    <recommendedName>
        <fullName evidence="18">DNA repair protein rad50</fullName>
    </recommendedName>
</protein>
<dbReference type="GO" id="GO:0016787">
    <property type="term" value="F:hydrolase activity"/>
    <property type="evidence" value="ECO:0007669"/>
    <property type="project" value="UniProtKB-KW"/>
</dbReference>
<dbReference type="Gene3D" id="3.40.50.300">
    <property type="entry name" value="P-loop containing nucleotide triphosphate hydrolases"/>
    <property type="match status" value="1"/>
</dbReference>
<evidence type="ECO:0000256" key="4">
    <source>
        <dbReference type="ARBA" id="ARBA00009439"/>
    </source>
</evidence>
<dbReference type="InterPro" id="IPR027417">
    <property type="entry name" value="P-loop_NTPase"/>
</dbReference>
<dbReference type="AlphaFoldDB" id="A0A2V1DYW3"/>
<keyword evidence="17" id="KW-1185">Reference proteome</keyword>
<evidence type="ECO:0000256" key="11">
    <source>
        <dbReference type="ARBA" id="ARBA00023204"/>
    </source>
</evidence>
<comment type="similarity">
    <text evidence="4">Belongs to the SMC family. RAD50 subfamily.</text>
</comment>
<keyword evidence="8" id="KW-0378">Hydrolase</keyword>
<organism evidence="16 17">
    <name type="scientific">Periconia macrospinosa</name>
    <dbReference type="NCBI Taxonomy" id="97972"/>
    <lineage>
        <taxon>Eukaryota</taxon>
        <taxon>Fungi</taxon>
        <taxon>Dikarya</taxon>
        <taxon>Ascomycota</taxon>
        <taxon>Pezizomycotina</taxon>
        <taxon>Dothideomycetes</taxon>
        <taxon>Pleosporomycetidae</taxon>
        <taxon>Pleosporales</taxon>
        <taxon>Massarineae</taxon>
        <taxon>Periconiaceae</taxon>
        <taxon>Periconia</taxon>
    </lineage>
</organism>
<gene>
    <name evidence="16" type="ORF">DM02DRAFT_716990</name>
</gene>
<evidence type="ECO:0000256" key="6">
    <source>
        <dbReference type="ARBA" id="ARBA00022723"/>
    </source>
</evidence>
<evidence type="ECO:0000256" key="14">
    <source>
        <dbReference type="SAM" id="Coils"/>
    </source>
</evidence>
<dbReference type="GO" id="GO:0006302">
    <property type="term" value="P:double-strand break repair"/>
    <property type="evidence" value="ECO:0007669"/>
    <property type="project" value="TreeGrafter"/>
</dbReference>
<keyword evidence="11" id="KW-0234">DNA repair</keyword>
<evidence type="ECO:0000313" key="17">
    <source>
        <dbReference type="Proteomes" id="UP000244855"/>
    </source>
</evidence>
<dbReference type="PANTHER" id="PTHR18867">
    <property type="entry name" value="RAD50"/>
    <property type="match status" value="1"/>
</dbReference>
<evidence type="ECO:0000256" key="5">
    <source>
        <dbReference type="ARBA" id="ARBA00022454"/>
    </source>
</evidence>
<evidence type="ECO:0000256" key="13">
    <source>
        <dbReference type="ARBA" id="ARBA00049360"/>
    </source>
</evidence>
<comment type="subcellular location">
    <subcellularLocation>
        <location evidence="3">Chromosome</location>
    </subcellularLocation>
    <subcellularLocation>
        <location evidence="2">Nucleus</location>
    </subcellularLocation>
</comment>
<dbReference type="GO" id="GO:0003691">
    <property type="term" value="F:double-stranded telomeric DNA binding"/>
    <property type="evidence" value="ECO:0007669"/>
    <property type="project" value="TreeGrafter"/>
</dbReference>
<keyword evidence="9" id="KW-0862">Zinc</keyword>
<sequence>MARSQITANDKRISDLQTAMNKIKTDEGAMAILQTKKDDTEKQLEQARSSSEQAQYDERIQQAEKTAHDIDERKERLENELVDATKSASESAQVDFALNKLKTSKHSLETMKSVHSGRISQLVDRDWEVETLADTFAHNLSEKGRMVKDAESLRDIDQSKLDNVAFKLSNAESSLKKKRAELQEYERIVLDAIQKDDIADYGETLAELEDQYELTSSDQAKIEAQVEYMQACLEVAEKHNQCRLCKRTLKEDKAERFTKAGFIANLHALVDRATKNAKEGNPADLLEELEAVRNAKPSYELAIRARDVEIPALQVEIGKLTADRDALNKQLEKHDIIIHDLQTAKQEVESLTTDVQSIVKYYDEVQELESQIASLKQKQKAGGLSRGIDSVRDDLQKVTEENRSAKTSLANLANEREKSRKLINTLELRIRDVDADLRAAQVSLKEKQDFSGRIEELRTSNNTERESIRSAEEQIQALVPQVEEAEIKYNDVNRRGNERVQRIHDEAAKLSDSVRQLADKEREINEYIDRGGPHLLVRAQNEMQHLRSDIQRLEDDMAQVAREVKRIEQEASNTEQTKQSIFDNLRYRKAKRALQTLGKDIEELESKNAENDQAHWNAEGQHWTDQHFMLNAQVIELGSRLKNMDLRLKELIEEYEQEYQGATENYREMHIKVETTKAAIEDLARYGSALSSAIMKYHAIKMEEINRIIDELWRNAYQGTDVDTVQIRSDTENVRANRQYNYRVVMYKSGSPMDMRGRCSAGQKVLASIIIRLALAECFGANCGLIALDEPTTNLDQQNIKGLAESLSQIIKVRQKQKNFQLLVITHDEEFLREMNCADYTDVYWRVSRDANQESYIQRNNISEVS</sequence>
<dbReference type="GO" id="GO:0070192">
    <property type="term" value="P:chromosome organization involved in meiotic cell cycle"/>
    <property type="evidence" value="ECO:0007669"/>
    <property type="project" value="TreeGrafter"/>
</dbReference>
<name>A0A2V1DYW3_9PLEO</name>
<dbReference type="EMBL" id="KZ805334">
    <property type="protein sequence ID" value="PVI03216.1"/>
    <property type="molecule type" value="Genomic_DNA"/>
</dbReference>
<dbReference type="GO" id="GO:0000794">
    <property type="term" value="C:condensed nuclear chromosome"/>
    <property type="evidence" value="ECO:0007669"/>
    <property type="project" value="TreeGrafter"/>
</dbReference>
<evidence type="ECO:0000256" key="8">
    <source>
        <dbReference type="ARBA" id="ARBA00022801"/>
    </source>
</evidence>
<dbReference type="PANTHER" id="PTHR18867:SF12">
    <property type="entry name" value="DNA REPAIR PROTEIN RAD50"/>
    <property type="match status" value="1"/>
</dbReference>
<feature type="region of interest" description="Disordered" evidence="15">
    <location>
        <begin position="35"/>
        <end position="57"/>
    </location>
</feature>
<keyword evidence="6" id="KW-0479">Metal-binding</keyword>
<feature type="coiled-coil region" evidence="14">
    <location>
        <begin position="358"/>
        <end position="429"/>
    </location>
</feature>
<comment type="cofactor">
    <cofactor evidence="1">
        <name>Zn(2+)</name>
        <dbReference type="ChEBI" id="CHEBI:29105"/>
    </cofactor>
</comment>
<feature type="compositionally biased region" description="Basic and acidic residues" evidence="15">
    <location>
        <begin position="35"/>
        <end position="45"/>
    </location>
</feature>
<dbReference type="GO" id="GO:0007004">
    <property type="term" value="P:telomere maintenance via telomerase"/>
    <property type="evidence" value="ECO:0007669"/>
    <property type="project" value="TreeGrafter"/>
</dbReference>
<evidence type="ECO:0000313" key="16">
    <source>
        <dbReference type="EMBL" id="PVI03216.1"/>
    </source>
</evidence>
<dbReference type="SUPFAM" id="SSF52540">
    <property type="entry name" value="P-loop containing nucleoside triphosphate hydrolases"/>
    <property type="match status" value="1"/>
</dbReference>
<dbReference type="GO" id="GO:0043047">
    <property type="term" value="F:single-stranded telomeric DNA binding"/>
    <property type="evidence" value="ECO:0007669"/>
    <property type="project" value="TreeGrafter"/>
</dbReference>
<dbReference type="GO" id="GO:0000722">
    <property type="term" value="P:telomere maintenance via recombination"/>
    <property type="evidence" value="ECO:0007669"/>
    <property type="project" value="TreeGrafter"/>
</dbReference>
<evidence type="ECO:0000256" key="1">
    <source>
        <dbReference type="ARBA" id="ARBA00001947"/>
    </source>
</evidence>
<keyword evidence="10 14" id="KW-0175">Coiled coil</keyword>
<evidence type="ECO:0000256" key="2">
    <source>
        <dbReference type="ARBA" id="ARBA00004123"/>
    </source>
</evidence>
<keyword evidence="7" id="KW-0227">DNA damage</keyword>
<comment type="catalytic activity">
    <reaction evidence="13">
        <text>ATP + H2O = ADP + phosphate + H(+)</text>
        <dbReference type="Rhea" id="RHEA:13065"/>
        <dbReference type="ChEBI" id="CHEBI:15377"/>
        <dbReference type="ChEBI" id="CHEBI:15378"/>
        <dbReference type="ChEBI" id="CHEBI:30616"/>
        <dbReference type="ChEBI" id="CHEBI:43474"/>
        <dbReference type="ChEBI" id="CHEBI:456216"/>
    </reaction>
</comment>
<dbReference type="FunFam" id="3.40.50.300:FF:000947">
    <property type="entry name" value="DNA repair protein RAD50"/>
    <property type="match status" value="1"/>
</dbReference>
<feature type="coiled-coil region" evidence="14">
    <location>
        <begin position="510"/>
        <end position="672"/>
    </location>
</feature>
<evidence type="ECO:0000256" key="12">
    <source>
        <dbReference type="ARBA" id="ARBA00023242"/>
    </source>
</evidence>
<dbReference type="Proteomes" id="UP000244855">
    <property type="component" value="Unassembled WGS sequence"/>
</dbReference>
<proteinExistence type="inferred from homology"/>
<feature type="coiled-coil region" evidence="14">
    <location>
        <begin position="168"/>
        <end position="225"/>
    </location>
</feature>
<evidence type="ECO:0000256" key="3">
    <source>
        <dbReference type="ARBA" id="ARBA00004286"/>
    </source>
</evidence>
<dbReference type="GO" id="GO:0030870">
    <property type="term" value="C:Mre11 complex"/>
    <property type="evidence" value="ECO:0007669"/>
    <property type="project" value="TreeGrafter"/>
</dbReference>
<dbReference type="GO" id="GO:0051880">
    <property type="term" value="F:G-quadruplex DNA binding"/>
    <property type="evidence" value="ECO:0007669"/>
    <property type="project" value="TreeGrafter"/>
</dbReference>
<evidence type="ECO:0000256" key="7">
    <source>
        <dbReference type="ARBA" id="ARBA00022763"/>
    </source>
</evidence>
<evidence type="ECO:0000256" key="9">
    <source>
        <dbReference type="ARBA" id="ARBA00022833"/>
    </source>
</evidence>
<accession>A0A2V1DYW3</accession>
<reference evidence="16 17" key="1">
    <citation type="journal article" date="2018" name="Sci. Rep.">
        <title>Comparative genomics provides insights into the lifestyle and reveals functional heterogeneity of dark septate endophytic fungi.</title>
        <authorList>
            <person name="Knapp D.G."/>
            <person name="Nemeth J.B."/>
            <person name="Barry K."/>
            <person name="Hainaut M."/>
            <person name="Henrissat B."/>
            <person name="Johnson J."/>
            <person name="Kuo A."/>
            <person name="Lim J.H.P."/>
            <person name="Lipzen A."/>
            <person name="Nolan M."/>
            <person name="Ohm R.A."/>
            <person name="Tamas L."/>
            <person name="Grigoriev I.V."/>
            <person name="Spatafora J.W."/>
            <person name="Nagy L.G."/>
            <person name="Kovacs G.M."/>
        </authorList>
    </citation>
    <scope>NUCLEOTIDE SEQUENCE [LARGE SCALE GENOMIC DNA]</scope>
    <source>
        <strain evidence="16 17">DSE2036</strain>
    </source>
</reference>
<dbReference type="GO" id="GO:0046872">
    <property type="term" value="F:metal ion binding"/>
    <property type="evidence" value="ECO:0007669"/>
    <property type="project" value="UniProtKB-KW"/>
</dbReference>
<dbReference type="Gene3D" id="1.10.287.1490">
    <property type="match status" value="1"/>
</dbReference>
<evidence type="ECO:0000256" key="15">
    <source>
        <dbReference type="SAM" id="MobiDB-lite"/>
    </source>
</evidence>
<dbReference type="OrthoDB" id="18797at2759"/>
<dbReference type="STRING" id="97972.A0A2V1DYW3"/>
<dbReference type="Pfam" id="PF13558">
    <property type="entry name" value="SbcC_Walker_B"/>
    <property type="match status" value="1"/>
</dbReference>
<keyword evidence="5" id="KW-0158">Chromosome</keyword>
<evidence type="ECO:0000256" key="10">
    <source>
        <dbReference type="ARBA" id="ARBA00023054"/>
    </source>
</evidence>
<evidence type="ECO:0008006" key="18">
    <source>
        <dbReference type="Google" id="ProtNLM"/>
    </source>
</evidence>